<evidence type="ECO:0000256" key="5">
    <source>
        <dbReference type="ARBA" id="ARBA00022705"/>
    </source>
</evidence>
<evidence type="ECO:0000256" key="10">
    <source>
        <dbReference type="RuleBase" id="RU000578"/>
    </source>
</evidence>
<dbReference type="RefSeq" id="WP_142903734.1">
    <property type="nucleotide sequence ID" value="NZ_ML660090.1"/>
</dbReference>
<dbReference type="GO" id="GO:0006260">
    <property type="term" value="P:DNA replication"/>
    <property type="evidence" value="ECO:0007669"/>
    <property type="project" value="UniProtKB-UniRule"/>
</dbReference>
<protein>
    <recommendedName>
        <fullName evidence="3 9">DNA replication and repair protein RecF</fullName>
    </recommendedName>
</protein>
<reference evidence="12 13" key="1">
    <citation type="submission" date="2019-06" db="EMBL/GenBank/DDBJ databases">
        <title>Whole genome sequence for Cellvibrionaceae sp. R142.</title>
        <authorList>
            <person name="Wang G."/>
        </authorList>
    </citation>
    <scope>NUCLEOTIDE SEQUENCE [LARGE SCALE GENOMIC DNA]</scope>
    <source>
        <strain evidence="12 13">R142</strain>
    </source>
</reference>
<dbReference type="NCBIfam" id="TIGR00611">
    <property type="entry name" value="recf"/>
    <property type="match status" value="1"/>
</dbReference>
<comment type="similarity">
    <text evidence="2 9 10">Belongs to the RecF family.</text>
</comment>
<comment type="function">
    <text evidence="9 10">The RecF protein is involved in DNA metabolism; it is required for DNA replication and normal SOS inducibility. RecF binds preferentially to single-stranded, linear DNA. It also seems to bind ATP.</text>
</comment>
<dbReference type="InterPro" id="IPR027417">
    <property type="entry name" value="P-loop_NTPase"/>
</dbReference>
<dbReference type="GO" id="GO:0009432">
    <property type="term" value="P:SOS response"/>
    <property type="evidence" value="ECO:0007669"/>
    <property type="project" value="UniProtKB-UniRule"/>
</dbReference>
<dbReference type="Gene3D" id="3.40.50.300">
    <property type="entry name" value="P-loop containing nucleotide triphosphate hydrolases"/>
    <property type="match status" value="1"/>
</dbReference>
<evidence type="ECO:0000256" key="2">
    <source>
        <dbReference type="ARBA" id="ARBA00008016"/>
    </source>
</evidence>
<evidence type="ECO:0000313" key="13">
    <source>
        <dbReference type="Proteomes" id="UP000319732"/>
    </source>
</evidence>
<evidence type="ECO:0000313" key="12">
    <source>
        <dbReference type="EMBL" id="TQV82718.1"/>
    </source>
</evidence>
<dbReference type="GO" id="GO:0003697">
    <property type="term" value="F:single-stranded DNA binding"/>
    <property type="evidence" value="ECO:0007669"/>
    <property type="project" value="UniProtKB-UniRule"/>
</dbReference>
<dbReference type="GO" id="GO:0005737">
    <property type="term" value="C:cytoplasm"/>
    <property type="evidence" value="ECO:0007669"/>
    <property type="project" value="UniProtKB-SubCell"/>
</dbReference>
<comment type="subcellular location">
    <subcellularLocation>
        <location evidence="1 9 10">Cytoplasm</location>
    </subcellularLocation>
</comment>
<keyword evidence="8 9" id="KW-0238">DNA-binding</keyword>
<proteinExistence type="inferred from homology"/>
<keyword evidence="4 9" id="KW-0963">Cytoplasm</keyword>
<dbReference type="InterPro" id="IPR042174">
    <property type="entry name" value="RecF_2"/>
</dbReference>
<comment type="caution">
    <text evidence="12">The sequence shown here is derived from an EMBL/GenBank/DDBJ whole genome shotgun (WGS) entry which is preliminary data.</text>
</comment>
<dbReference type="SUPFAM" id="SSF52540">
    <property type="entry name" value="P-loop containing nucleoside triphosphate hydrolases"/>
    <property type="match status" value="1"/>
</dbReference>
<dbReference type="EMBL" id="VHSG01000007">
    <property type="protein sequence ID" value="TQV82718.1"/>
    <property type="molecule type" value="Genomic_DNA"/>
</dbReference>
<evidence type="ECO:0000259" key="11">
    <source>
        <dbReference type="Pfam" id="PF02463"/>
    </source>
</evidence>
<dbReference type="InterPro" id="IPR018078">
    <property type="entry name" value="DNA-binding_RecF_CS"/>
</dbReference>
<feature type="domain" description="RecF/RecN/SMC N-terminal" evidence="11">
    <location>
        <begin position="3"/>
        <end position="340"/>
    </location>
</feature>
<keyword evidence="7 9" id="KW-0067">ATP-binding</keyword>
<dbReference type="GO" id="GO:0000731">
    <property type="term" value="P:DNA synthesis involved in DNA repair"/>
    <property type="evidence" value="ECO:0007669"/>
    <property type="project" value="TreeGrafter"/>
</dbReference>
<evidence type="ECO:0000256" key="4">
    <source>
        <dbReference type="ARBA" id="ARBA00022490"/>
    </source>
</evidence>
<evidence type="ECO:0000256" key="9">
    <source>
        <dbReference type="HAMAP-Rule" id="MF_00365"/>
    </source>
</evidence>
<keyword evidence="9 10" id="KW-0227">DNA damage</keyword>
<keyword evidence="6 9" id="KW-0547">Nucleotide-binding</keyword>
<dbReference type="PROSITE" id="PS00617">
    <property type="entry name" value="RECF_1"/>
    <property type="match status" value="1"/>
</dbReference>
<name>A0A545TZS3_9GAMM</name>
<organism evidence="12 13">
    <name type="scientific">Exilibacterium tricleocarpae</name>
    <dbReference type="NCBI Taxonomy" id="2591008"/>
    <lineage>
        <taxon>Bacteria</taxon>
        <taxon>Pseudomonadati</taxon>
        <taxon>Pseudomonadota</taxon>
        <taxon>Gammaproteobacteria</taxon>
        <taxon>Cellvibrionales</taxon>
        <taxon>Cellvibrionaceae</taxon>
        <taxon>Exilibacterium</taxon>
    </lineage>
</organism>
<gene>
    <name evidence="9 12" type="primary">recF</name>
    <name evidence="12" type="ORF">FKG94_08310</name>
</gene>
<feature type="binding site" evidence="9">
    <location>
        <begin position="30"/>
        <end position="37"/>
    </location>
    <ligand>
        <name>ATP</name>
        <dbReference type="ChEBI" id="CHEBI:30616"/>
    </ligand>
</feature>
<keyword evidence="13" id="KW-1185">Reference proteome</keyword>
<dbReference type="PANTHER" id="PTHR32182:SF0">
    <property type="entry name" value="DNA REPLICATION AND REPAIR PROTEIN RECF"/>
    <property type="match status" value="1"/>
</dbReference>
<evidence type="ECO:0000256" key="6">
    <source>
        <dbReference type="ARBA" id="ARBA00022741"/>
    </source>
</evidence>
<dbReference type="OrthoDB" id="9803889at2"/>
<dbReference type="GO" id="GO:0005524">
    <property type="term" value="F:ATP binding"/>
    <property type="evidence" value="ECO:0007669"/>
    <property type="project" value="UniProtKB-UniRule"/>
</dbReference>
<dbReference type="InterPro" id="IPR001238">
    <property type="entry name" value="DNA-binding_RecF"/>
</dbReference>
<dbReference type="HAMAP" id="MF_00365">
    <property type="entry name" value="RecF"/>
    <property type="match status" value="1"/>
</dbReference>
<accession>A0A545TZS3</accession>
<dbReference type="InterPro" id="IPR003395">
    <property type="entry name" value="RecF/RecN/SMC_N"/>
</dbReference>
<evidence type="ECO:0000256" key="3">
    <source>
        <dbReference type="ARBA" id="ARBA00020170"/>
    </source>
</evidence>
<dbReference type="Proteomes" id="UP000319732">
    <property type="component" value="Unassembled WGS sequence"/>
</dbReference>
<dbReference type="PROSITE" id="PS00618">
    <property type="entry name" value="RECF_2"/>
    <property type="match status" value="1"/>
</dbReference>
<evidence type="ECO:0000256" key="7">
    <source>
        <dbReference type="ARBA" id="ARBA00022840"/>
    </source>
</evidence>
<dbReference type="GO" id="GO:0006302">
    <property type="term" value="P:double-strand break repair"/>
    <property type="evidence" value="ECO:0007669"/>
    <property type="project" value="TreeGrafter"/>
</dbReference>
<dbReference type="Gene3D" id="1.20.1050.90">
    <property type="entry name" value="RecF/RecN/SMC, N-terminal domain"/>
    <property type="match status" value="1"/>
</dbReference>
<keyword evidence="5 9" id="KW-0235">DNA replication</keyword>
<dbReference type="AlphaFoldDB" id="A0A545TZS3"/>
<keyword evidence="9 10" id="KW-0234">DNA repair</keyword>
<evidence type="ECO:0000256" key="8">
    <source>
        <dbReference type="ARBA" id="ARBA00023125"/>
    </source>
</evidence>
<dbReference type="Pfam" id="PF02463">
    <property type="entry name" value="SMC_N"/>
    <property type="match status" value="1"/>
</dbReference>
<sequence length="364" mass="40983">MTLKRLSVTNLRNLSAVEIQPGHRVNFIYGANGSGKTSLLEAISILGMGRSFRSHKLRPVIRRGADIMTVFGKLGEGQQDIPVGVQRAISGQATIKVDGVQVNSAAKLAENLPLQLIDSQSFLLLEGAPKVRRQFLDWLVFHVKPNFLLAWKGAQQCIKHRNSLLRRDRIDPLLLAPWDKELAGYSQTVDSLRRECFDSLLETFDHLISEFVPVDGLKLSYYRGWEHATDYLEYLSHHREKDRLLGYTGSGPHRADIKIRIGQDNAAQVLSRGQQKLLVCALRIAQGLVFSKLSQRQCVFLIDDLPAELDSTHRTLLAKWLDQIGCQVFVTGVEKEVLLESWPQTLTEDERTVFHVEQGQVSLG</sequence>
<evidence type="ECO:0000256" key="1">
    <source>
        <dbReference type="ARBA" id="ARBA00004496"/>
    </source>
</evidence>
<keyword evidence="9 10" id="KW-0742">SOS response</keyword>
<dbReference type="PANTHER" id="PTHR32182">
    <property type="entry name" value="DNA REPLICATION AND REPAIR PROTEIN RECF"/>
    <property type="match status" value="1"/>
</dbReference>